<evidence type="ECO:0000313" key="1">
    <source>
        <dbReference type="EMBL" id="KAK3723511.1"/>
    </source>
</evidence>
<organism evidence="1 2">
    <name type="scientific">Vermiconidia calcicola</name>
    <dbReference type="NCBI Taxonomy" id="1690605"/>
    <lineage>
        <taxon>Eukaryota</taxon>
        <taxon>Fungi</taxon>
        <taxon>Dikarya</taxon>
        <taxon>Ascomycota</taxon>
        <taxon>Pezizomycotina</taxon>
        <taxon>Dothideomycetes</taxon>
        <taxon>Dothideomycetidae</taxon>
        <taxon>Mycosphaerellales</taxon>
        <taxon>Extremaceae</taxon>
        <taxon>Vermiconidia</taxon>
    </lineage>
</organism>
<name>A0ACC3NUP3_9PEZI</name>
<sequence>MAANLAKTLTSTRWRLSSIQGAIRESQSADVLSLAGIGFASFANAQSNTNLDWIPFDRDQFNGNVALDTKGDVQLFWKTGDNYSTFGAASRSSGYLALGFSQTGAMTGGDMAVGYTDEDGTFVFENRYTTDFVTPEISSDQEKNMRLKEGRQANGVTSFIFEKQNKADCLEKQADVAKDAWQWFIYAFSDDNTFAQHAPGHNGKQYVKLGTGNTVSINDIRPIDDTKSLTIVQPEVTVPSDETTYCYSLHKMPTGKGWLLGEQPPQSSELLHHLVFYACYDLDDKYLEMIGKEPNCNYETFSNPCNGFVTEWAPGMSGRTFEPGYGKPFGTGHYEYVMLETHYNNPEHLEGEKESAEYTFTWSDKPVDTEVGTLTLGDLQVEGWFLEPGQPLVKHSTVCTPECTDRWPSEGITAVSVFHHMHYRGVNAKVQIIRDGKEIAPLSTLRDFEYGYQFSKSLDSVQLLPGDKLITTCEYDTSNDTEPVPGGLPSSSEMCFSWVDYYPANNVIACTQINLGESPQNALNGTAAFCMQSGKQEDVYPSKFIASDFQQLPVSGNNCTAANLASDSTVTSGQAAVLQTCPETDVCFSINVPEQSANSGSGDIYFQLSAPTTYSWVALAQGTMMSNANMFLMYSSADGQNVTLSPRTTSGHVMPTHNDAADISLIQGSGIVNGMMVANVRCGNCDKWDTGSMSLQDSTTNWLYAHLQGSPIDSDDMNAPITQHERNGAFSWDLSQATGGSDANPFTGAATTSSSNATTGQNSWTKLSSQGQDRFIQAHGTLASLAFVAIFPIGAILVRLASIRQLAWIHGGLQISGYAIFIAAAGIGIFMADGGDYLREPHAIIGMLLLAVLLFMPFLGVIHHRIYKTVQKRTWWSYTHIFTGRAVILLGMVNGGLGLQLADARSAYTIAYCVFAGLMGVLYIGAIVFGEFKRARKSSQEATASSSASRESKRLDRDDSGSDSPR</sequence>
<protein>
    <submittedName>
        <fullName evidence="1">Uncharacterized protein</fullName>
    </submittedName>
</protein>
<keyword evidence="2" id="KW-1185">Reference proteome</keyword>
<evidence type="ECO:0000313" key="2">
    <source>
        <dbReference type="Proteomes" id="UP001281147"/>
    </source>
</evidence>
<dbReference type="EMBL" id="JAUTXU010000009">
    <property type="protein sequence ID" value="KAK3723511.1"/>
    <property type="molecule type" value="Genomic_DNA"/>
</dbReference>
<proteinExistence type="predicted"/>
<dbReference type="Proteomes" id="UP001281147">
    <property type="component" value="Unassembled WGS sequence"/>
</dbReference>
<accession>A0ACC3NUP3</accession>
<gene>
    <name evidence="1" type="ORF">LTR37_001763</name>
</gene>
<comment type="caution">
    <text evidence="1">The sequence shown here is derived from an EMBL/GenBank/DDBJ whole genome shotgun (WGS) entry which is preliminary data.</text>
</comment>
<reference evidence="1" key="1">
    <citation type="submission" date="2023-07" db="EMBL/GenBank/DDBJ databases">
        <title>Black Yeasts Isolated from many extreme environments.</title>
        <authorList>
            <person name="Coleine C."/>
            <person name="Stajich J.E."/>
            <person name="Selbmann L."/>
        </authorList>
    </citation>
    <scope>NUCLEOTIDE SEQUENCE</scope>
    <source>
        <strain evidence="1">CCFEE 5714</strain>
    </source>
</reference>